<organismHost>
    <name type="scientific">Macaca</name>
    <name type="common">macaques</name>
    <dbReference type="NCBI Taxonomy" id="9539"/>
</organismHost>
<evidence type="ECO:0000256" key="2">
    <source>
        <dbReference type="ARBA" id="ARBA00011528"/>
    </source>
</evidence>
<dbReference type="RefSeq" id="NP_938354.1">
    <property type="nucleotide sequence ID" value="NC_005179.1"/>
</dbReference>
<keyword evidence="4" id="KW-0244">Early protein</keyword>
<keyword evidence="5" id="KW-0805">Transcription regulation</keyword>
<keyword evidence="7" id="KW-0804">Transcription</keyword>
<organism evidence="11 12">
    <name type="scientific">Yaba monkey tumor virus (strain VR587)</name>
    <name type="common">YMTV</name>
    <dbReference type="NCBI Taxonomy" id="928314"/>
    <lineage>
        <taxon>Viruses</taxon>
        <taxon>Varidnaviria</taxon>
        <taxon>Bamfordvirae</taxon>
        <taxon>Nucleocytoviricota</taxon>
        <taxon>Pokkesviricetes</taxon>
        <taxon>Chitovirales</taxon>
        <taxon>Poxviridae</taxon>
        <taxon>Chordopoxvirinae</taxon>
        <taxon>Yatapoxvirus</taxon>
        <taxon>Yatapoxvirus yabapox</taxon>
        <taxon>Yaba monkey tumor virus</taxon>
    </lineage>
</organism>
<protein>
    <recommendedName>
        <fullName evidence="3">Intermediate transcription factor 3 small subunit</fullName>
    </recommendedName>
    <alternativeName>
        <fullName evidence="9">VITF-3 32 kDa subunit</fullName>
    </alternativeName>
    <alternativeName>
        <fullName evidence="8">VITF-3 small subunit</fullName>
    </alternativeName>
</protein>
<comment type="function">
    <text evidence="1">Acts with RNA polymerase to initiate transcription from intermediate gene promoters.</text>
</comment>
<dbReference type="InterPro" id="IPR006834">
    <property type="entry name" value="Pox_A8"/>
</dbReference>
<proteinExistence type="inferred from homology"/>
<dbReference type="Pfam" id="PF04745">
    <property type="entry name" value="Pox_A8"/>
    <property type="match status" value="1"/>
</dbReference>
<evidence type="ECO:0000256" key="3">
    <source>
        <dbReference type="ARBA" id="ARBA00015634"/>
    </source>
</evidence>
<comment type="similarity">
    <text evidence="10">Belongs to the orthopoxvirus OPG134 family.</text>
</comment>
<dbReference type="KEGG" id="vg:2943664"/>
<organismHost>
    <name type="scientific">Papio hamadryas</name>
    <name type="common">Hamadryas baboon</name>
    <dbReference type="NCBI Taxonomy" id="9557"/>
</organismHost>
<organismHost>
    <name type="scientific">Homo sapiens</name>
    <name type="common">Human</name>
    <dbReference type="NCBI Taxonomy" id="9606"/>
</organismHost>
<evidence type="ECO:0000256" key="8">
    <source>
        <dbReference type="ARBA" id="ARBA00030145"/>
    </source>
</evidence>
<sequence>MFDPVPDLNLEAFVEIGDVTVDKIKARSEELSSSFVPKNKRLFIHKTKNEERKLSLRFFISRVYFLSYKEVNYLFRCLDSISDVSITKKNNVIVAPYMVLLTMSSKGYKFTDSMIELFFPEIYNEHSKKFRFNSQICIIQEKLGYQTCCYHSYEFESYYSTVALAIRNNLDKDIFNTREESEFVSSLSEITYRFYLINLKFNYIQWSSSTGSVINQMVNSVILAVFEFLEKCTVENKVFTCTLAIETKVPVKLLIDRITLIKKFVLALKCTDSFKVSKRDKREIYKYFIIT</sequence>
<dbReference type="GeneID" id="2943664"/>
<evidence type="ECO:0000256" key="6">
    <source>
        <dbReference type="ARBA" id="ARBA00023159"/>
    </source>
</evidence>
<evidence type="ECO:0000256" key="9">
    <source>
        <dbReference type="ARBA" id="ARBA00030405"/>
    </source>
</evidence>
<dbReference type="Proteomes" id="UP000008596">
    <property type="component" value="Segment"/>
</dbReference>
<evidence type="ECO:0000256" key="4">
    <source>
        <dbReference type="ARBA" id="ARBA00022518"/>
    </source>
</evidence>
<evidence type="ECO:0000313" key="11">
    <source>
        <dbReference type="EMBL" id="AAR07455.1"/>
    </source>
</evidence>
<dbReference type="EMBL" id="AY386371">
    <property type="protein sequence ID" value="AAR07455.1"/>
    <property type="molecule type" value="Genomic_DNA"/>
</dbReference>
<keyword evidence="12" id="KW-1185">Reference proteome</keyword>
<evidence type="ECO:0000256" key="10">
    <source>
        <dbReference type="ARBA" id="ARBA00034740"/>
    </source>
</evidence>
<organismHost>
    <name type="scientific">Erythrocebus patas</name>
    <name type="common">Red guenon</name>
    <name type="synonym">Cercopithecus patas</name>
    <dbReference type="NCBI Taxonomy" id="9538"/>
</organismHost>
<keyword evidence="6" id="KW-0010">Activator</keyword>
<reference evidence="11 12" key="3">
    <citation type="journal article" date="2003" name="Proc. Natl. Acad. Sci. U.S.A.">
        <title>A secreted high-affinity inhibitor of human TNF from Tanapox virus.</title>
        <authorList>
            <person name="Brunetti C.R."/>
            <person name="Paulose-Murphy M."/>
            <person name="Singh R."/>
            <person name="Qin J."/>
            <person name="Barrett J.W."/>
            <person name="Tardivel A."/>
            <person name="Schneider P."/>
            <person name="Essani K."/>
            <person name="McFadden G."/>
        </authorList>
    </citation>
    <scope>NUCLEOTIDE SEQUENCE [LARGE SCALE GENOMIC DNA]</scope>
    <source>
        <strain evidence="12">VR587</strain>
    </source>
</reference>
<reference evidence="11 12" key="2">
    <citation type="journal article" date="2003" name="J. Virol.">
        <title>Complete genomic sequence and comparative analysis of the tumorigenic poxvirus Yaba monkey tumor virus.</title>
        <authorList>
            <person name="Brunetti C.R."/>
            <person name="Amano H."/>
            <person name="Ueda Y."/>
            <person name="Qin J."/>
            <person name="Miyamura T."/>
            <person name="Suzuki T."/>
            <person name="Li X."/>
            <person name="Barrett J.W."/>
            <person name="McFadden G."/>
        </authorList>
    </citation>
    <scope>NUCLEOTIDE SEQUENCE [LARGE SCALE GENOMIC DNA]</scope>
    <source>
        <strain evidence="12">VR587</strain>
    </source>
</reference>
<evidence type="ECO:0000256" key="1">
    <source>
        <dbReference type="ARBA" id="ARBA00003344"/>
    </source>
</evidence>
<comment type="subunit">
    <text evidence="2">Heterodimer of a 45 kDa (A23R) and a 32 kDa (A8R) subunit to form the virus intermediate transcription factor (VITF)-3.</text>
</comment>
<name>Q6TUS0_YMTV5</name>
<evidence type="ECO:0000256" key="7">
    <source>
        <dbReference type="ARBA" id="ARBA00023163"/>
    </source>
</evidence>
<reference evidence="11 12" key="1">
    <citation type="journal article" date="1995" name="J. Gen. Virol.">
        <title>Identification and characterization of the thymidine kinase gene of Yaba virus.</title>
        <authorList>
            <person name="Amano H."/>
            <person name="Ueda Y."/>
            <person name="Miyamura T."/>
        </authorList>
    </citation>
    <scope>NUCLEOTIDE SEQUENCE [LARGE SCALE GENOMIC DNA]</scope>
    <source>
        <strain evidence="12">VR587</strain>
    </source>
</reference>
<accession>Q6TUS0</accession>
<evidence type="ECO:0000313" key="12">
    <source>
        <dbReference type="Proteomes" id="UP000008596"/>
    </source>
</evidence>
<evidence type="ECO:0000256" key="5">
    <source>
        <dbReference type="ARBA" id="ARBA00023015"/>
    </source>
</evidence>